<dbReference type="Pfam" id="PF03364">
    <property type="entry name" value="Polyketide_cyc"/>
    <property type="match status" value="1"/>
</dbReference>
<dbReference type="Proteomes" id="UP000775213">
    <property type="component" value="Unassembled WGS sequence"/>
</dbReference>
<dbReference type="PROSITE" id="PS51746">
    <property type="entry name" value="PPM_2"/>
    <property type="match status" value="1"/>
</dbReference>
<reference evidence="6 7" key="1">
    <citation type="journal article" date="2021" name="Hortic Res">
        <title>Chromosome-scale assembly of the Dendrobium chrysotoxum genome enhances the understanding of orchid evolution.</title>
        <authorList>
            <person name="Zhang Y."/>
            <person name="Zhang G.Q."/>
            <person name="Zhang D."/>
            <person name="Liu X.D."/>
            <person name="Xu X.Y."/>
            <person name="Sun W.H."/>
            <person name="Yu X."/>
            <person name="Zhu X."/>
            <person name="Wang Z.W."/>
            <person name="Zhao X."/>
            <person name="Zhong W.Y."/>
            <person name="Chen H."/>
            <person name="Yin W.L."/>
            <person name="Huang T."/>
            <person name="Niu S.C."/>
            <person name="Liu Z.J."/>
        </authorList>
    </citation>
    <scope>NUCLEOTIDE SEQUENCE [LARGE SCALE GENOMIC DNA]</scope>
    <source>
        <strain evidence="6">Lindl</strain>
    </source>
</reference>
<sequence length="1957" mass="224381">MLRFGSPAMPSSPSFALRPSFFYSSDVLIRRSSFIFFSEQSHGENLSFYRRRFFIFSKPSHDPIEFTPLQSLHPEDKAAVEEQKLQRDLFLEAMAGDERFEIEVLKVEGKMNRRRIRSRVRVDADLSTLWRVLTDYDGLANFIPSLAVSQLLEKREKFARLYQVGEQNLALGLKFNAKGILECYEGDLEDIPFGRRRDIEFRMVEGDFQTFEGKCKTEVREALKKMKGGKAVGPDDIPIEVWKCLGDEGISWLTKLFNTVLKTKKMPDEWRMSVLIPIFKNKGDAQDCANYRGIKLMCHTLKLWERVMEHRLRRDTNVSQNQFGFMPGRSTMEAIHLLRGLMEKYRENKEDLHMIFIDLEKAYDKVPREVLWRVLEKKRVNNAYIQIIKDMYAGAITCVQTQGGLTKYFPISVGLHQGSALSPYLFALVMDVLTRHLQEDVPWCMLFADDILLVDKTREGVEGKLELWRSTLESKGFRLSRSKTEYMECNFSNNRPSEGIVTLADQVINKSTRFRYLGSIVQSDGDIDGDIISRIQVGWLKWRNASGLLCDRKVPLKLKGKFYKMVVRPAMLYGAECWPLKEKHNSKLSVAEMRMLRWMSGFTLRDRIQNEHIREKVGVAPVEDKIRESRLRWFGHVKRRPPDDPIDDESHEDGELLSEQEYRTTLSYVVEVEPKLWLPVRFLEGRLCREVKINLLCIRDEAQRIQRLQSEVFTSWCPTLKTFVFRMLMMQRQHRRILWVERSFSNGKDDVNLEFLEPLDEGLGHSFCYVRPVIVDSPAITPFTSDRYTACSSTVDTETQCGSFRQEVIVEDLATLQRPNSGLPETTFKAISGASVSANVSTARTGGNLSLLLSGETQQPAASFESTASFAAIPLQPVPRGSGPLNGFMSGPLERGFASGPLERGAGFMSGPLDKGAFMSGPIDNTDRSNFSATLAYVHGKGRIKRLARSMSGPIRSAFSQIFTKPWRGSGRIQRLLLHRMRQLVWHPKELKFKRNTPSNSAECGASETEYSNMKNLQWAHGKAGEDRVHVVLSEEQGWLFVGIYDGFTGPDAPDFLMNNLYKAINKELEGLLWDYRKQPQDCLPSAAVPSGKSFCAFSDVVGEDIMLPKLHNVVSEKIISNSQLSNDLSIDKNSEEVYNFHSSKYERGGKPAVEGELGTEPKQGDEKVEFTNLNYEQIAREIKQDQYLKLTKRNAASVGEANNVPPAENILMHPRTSKHLYELLQMEKEKNSKNKDSRLASDVRCRSSLDSPSRFNRDSIDKEHISEIQLVSCSTNIVVGSSACIEEVISVRETEGDLEKDRDLKEQPMPPFSALRQKKMKRLLIRSKLKKICWKRKSLLKKFFPWSYDWHRDQLHLNDVTINPSVAVWKCKSGPVDHDAVMKALARALEITEEAYADMVEKALDSNPELALMGSCVLVMLMKDQDVYVMNLGDSRVVLAQDWLSDRNGNAVLTKDDSRFQNRSRESIARVELDRISEEFPMRNPTSHASSVNKNHEISICKLKLTAVQLSSDHSTSVEEEVLRIKAEHVDDPQAVLNGRVKGQLKVTRAFGAEFLKQERVMEHRLRRDTNVSQNQFGFMPGRSTMEAIHLLRGLMEKYRENKEDLHMIFIDLEKAYDKVSREVLWRVLEKKGVNNTYIQIIKDMYAGAITCVQTQGGLTKYFPISVGLHQGSALSPYLFALVMDVLTRHLQEDVPWCMLFADDILLVDKTREGVEGKLELWRSTLESKGFRLSRSKTEYMECIFSNNRPSEGIVTLGDQVINKSTHFRYLGSIVQSDGEIDGDIISRIQVGWLKWRNASSLLCDRKVPLKLKGKSYKMVVRPAMLYGAECWPLKEKHNSKLSVAVMRMLRWMSGFTLRDRIRNEHIREKVGVAPVEDKIRESRLRWFGHIKWQPPDDPVRKVEVLDLTYVKKGRDRPKKTWLENIRNDLSLLDLNENLTFNKTQWRKRIHVADPT</sequence>
<comment type="catalytic activity">
    <reaction evidence="3">
        <text>O-phospho-L-threonyl-[protein] + H2O = L-threonyl-[protein] + phosphate</text>
        <dbReference type="Rhea" id="RHEA:47004"/>
        <dbReference type="Rhea" id="RHEA-COMP:11060"/>
        <dbReference type="Rhea" id="RHEA-COMP:11605"/>
        <dbReference type="ChEBI" id="CHEBI:15377"/>
        <dbReference type="ChEBI" id="CHEBI:30013"/>
        <dbReference type="ChEBI" id="CHEBI:43474"/>
        <dbReference type="ChEBI" id="CHEBI:61977"/>
        <dbReference type="EC" id="3.1.3.16"/>
    </reaction>
</comment>
<proteinExistence type="predicted"/>
<evidence type="ECO:0000256" key="1">
    <source>
        <dbReference type="ARBA" id="ARBA00013081"/>
    </source>
</evidence>
<dbReference type="EMBL" id="JAGFBR010000777">
    <property type="protein sequence ID" value="KAH0435002.1"/>
    <property type="molecule type" value="Genomic_DNA"/>
</dbReference>
<dbReference type="InterPro" id="IPR043128">
    <property type="entry name" value="Rev_trsase/Diguanyl_cyclase"/>
</dbReference>
<dbReference type="SUPFAM" id="SSF55961">
    <property type="entry name" value="Bet v1-like"/>
    <property type="match status" value="1"/>
</dbReference>
<dbReference type="PANTHER" id="PTHR46238">
    <property type="entry name" value="REVERSE TRANSCRIPTASE DOMAIN-CONTAINING PROTEIN"/>
    <property type="match status" value="1"/>
</dbReference>
<dbReference type="GO" id="GO:0004722">
    <property type="term" value="F:protein serine/threonine phosphatase activity"/>
    <property type="evidence" value="ECO:0007669"/>
    <property type="project" value="UniProtKB-EC"/>
</dbReference>
<dbReference type="Gene3D" id="3.30.530.20">
    <property type="match status" value="1"/>
</dbReference>
<evidence type="ECO:0000313" key="6">
    <source>
        <dbReference type="EMBL" id="KAH0435002.1"/>
    </source>
</evidence>
<dbReference type="InterPro" id="IPR000477">
    <property type="entry name" value="RT_dom"/>
</dbReference>
<evidence type="ECO:0000259" key="5">
    <source>
        <dbReference type="PROSITE" id="PS51746"/>
    </source>
</evidence>
<dbReference type="CDD" id="cd00143">
    <property type="entry name" value="PP2Cc"/>
    <property type="match status" value="1"/>
</dbReference>
<dbReference type="Pfam" id="PF00078">
    <property type="entry name" value="RVT_1"/>
    <property type="match status" value="2"/>
</dbReference>
<dbReference type="PROSITE" id="PS50878">
    <property type="entry name" value="RT_POL"/>
    <property type="match status" value="2"/>
</dbReference>
<gene>
    <name evidence="6" type="ORF">IEQ34_026704</name>
</gene>
<feature type="domain" description="Reverse transcriptase" evidence="4">
    <location>
        <begin position="259"/>
        <end position="521"/>
    </location>
</feature>
<comment type="catalytic activity">
    <reaction evidence="2">
        <text>O-phospho-L-seryl-[protein] + H2O = L-seryl-[protein] + phosphate</text>
        <dbReference type="Rhea" id="RHEA:20629"/>
        <dbReference type="Rhea" id="RHEA-COMP:9863"/>
        <dbReference type="Rhea" id="RHEA-COMP:11604"/>
        <dbReference type="ChEBI" id="CHEBI:15377"/>
        <dbReference type="ChEBI" id="CHEBI:29999"/>
        <dbReference type="ChEBI" id="CHEBI:43474"/>
        <dbReference type="ChEBI" id="CHEBI:83421"/>
        <dbReference type="EC" id="3.1.3.16"/>
    </reaction>
</comment>
<organism evidence="6 7">
    <name type="scientific">Dendrobium chrysotoxum</name>
    <name type="common">Orchid</name>
    <dbReference type="NCBI Taxonomy" id="161865"/>
    <lineage>
        <taxon>Eukaryota</taxon>
        <taxon>Viridiplantae</taxon>
        <taxon>Streptophyta</taxon>
        <taxon>Embryophyta</taxon>
        <taxon>Tracheophyta</taxon>
        <taxon>Spermatophyta</taxon>
        <taxon>Magnoliopsida</taxon>
        <taxon>Liliopsida</taxon>
        <taxon>Asparagales</taxon>
        <taxon>Orchidaceae</taxon>
        <taxon>Epidendroideae</taxon>
        <taxon>Malaxideae</taxon>
        <taxon>Dendrobiinae</taxon>
        <taxon>Dendrobium</taxon>
    </lineage>
</organism>
<dbReference type="SMART" id="SM00332">
    <property type="entry name" value="PP2Cc"/>
    <property type="match status" value="1"/>
</dbReference>
<dbReference type="Gene3D" id="3.60.40.10">
    <property type="entry name" value="PPM-type phosphatase domain"/>
    <property type="match status" value="2"/>
</dbReference>
<dbReference type="SUPFAM" id="SSF56672">
    <property type="entry name" value="DNA/RNA polymerases"/>
    <property type="match status" value="2"/>
</dbReference>
<feature type="domain" description="PPM-type phosphatase" evidence="5">
    <location>
        <begin position="1010"/>
        <end position="1614"/>
    </location>
</feature>
<dbReference type="InterPro" id="IPR036457">
    <property type="entry name" value="PPM-type-like_dom_sf"/>
</dbReference>
<dbReference type="InterPro" id="IPR023393">
    <property type="entry name" value="START-like_dom_sf"/>
</dbReference>
<dbReference type="PANTHER" id="PTHR46238:SF8">
    <property type="entry name" value="ENDONUCLEASE_EXONUCLEASE_PHOSPHATASE DOMAIN-CONTAINING PROTEIN"/>
    <property type="match status" value="1"/>
</dbReference>
<dbReference type="InterPro" id="IPR005031">
    <property type="entry name" value="COQ10_START"/>
</dbReference>
<evidence type="ECO:0000256" key="3">
    <source>
        <dbReference type="ARBA" id="ARBA00048336"/>
    </source>
</evidence>
<dbReference type="InterPro" id="IPR043502">
    <property type="entry name" value="DNA/RNA_pol_sf"/>
</dbReference>
<evidence type="ECO:0000259" key="4">
    <source>
        <dbReference type="PROSITE" id="PS50878"/>
    </source>
</evidence>
<evidence type="ECO:0000313" key="7">
    <source>
        <dbReference type="Proteomes" id="UP000775213"/>
    </source>
</evidence>
<dbReference type="Gene3D" id="3.30.70.270">
    <property type="match status" value="2"/>
</dbReference>
<dbReference type="CDD" id="cd01650">
    <property type="entry name" value="RT_nLTR_like"/>
    <property type="match status" value="2"/>
</dbReference>
<accession>A0AAV7FLF8</accession>
<comment type="caution">
    <text evidence="6">The sequence shown here is derived from an EMBL/GenBank/DDBJ whole genome shotgun (WGS) entry which is preliminary data.</text>
</comment>
<evidence type="ECO:0000256" key="2">
    <source>
        <dbReference type="ARBA" id="ARBA00047761"/>
    </source>
</evidence>
<name>A0AAV7FLF8_DENCH</name>
<dbReference type="SUPFAM" id="SSF81606">
    <property type="entry name" value="PP2C-like"/>
    <property type="match status" value="2"/>
</dbReference>
<dbReference type="EC" id="3.1.3.16" evidence="1"/>
<keyword evidence="7" id="KW-1185">Reference proteome</keyword>
<feature type="domain" description="Reverse transcriptase" evidence="4">
    <location>
        <begin position="1520"/>
        <end position="1776"/>
    </location>
</feature>
<protein>
    <recommendedName>
        <fullName evidence="1">protein-serine/threonine phosphatase</fullName>
        <ecNumber evidence="1">3.1.3.16</ecNumber>
    </recommendedName>
</protein>
<dbReference type="InterPro" id="IPR001932">
    <property type="entry name" value="PPM-type_phosphatase-like_dom"/>
</dbReference>